<accession>A0A6A6BXF8</accession>
<evidence type="ECO:0000313" key="2">
    <source>
        <dbReference type="EMBL" id="KAF2147421.1"/>
    </source>
</evidence>
<feature type="compositionally biased region" description="Polar residues" evidence="1">
    <location>
        <begin position="1"/>
        <end position="24"/>
    </location>
</feature>
<dbReference type="EMBL" id="ML995474">
    <property type="protein sequence ID" value="KAF2147421.1"/>
    <property type="molecule type" value="Genomic_DNA"/>
</dbReference>
<dbReference type="RefSeq" id="XP_033403129.1">
    <property type="nucleotide sequence ID" value="XM_033541625.1"/>
</dbReference>
<evidence type="ECO:0000313" key="3">
    <source>
        <dbReference type="Proteomes" id="UP000799438"/>
    </source>
</evidence>
<feature type="compositionally biased region" description="Low complexity" evidence="1">
    <location>
        <begin position="442"/>
        <end position="452"/>
    </location>
</feature>
<organism evidence="2 3">
    <name type="scientific">Aplosporella prunicola CBS 121167</name>
    <dbReference type="NCBI Taxonomy" id="1176127"/>
    <lineage>
        <taxon>Eukaryota</taxon>
        <taxon>Fungi</taxon>
        <taxon>Dikarya</taxon>
        <taxon>Ascomycota</taxon>
        <taxon>Pezizomycotina</taxon>
        <taxon>Dothideomycetes</taxon>
        <taxon>Dothideomycetes incertae sedis</taxon>
        <taxon>Botryosphaeriales</taxon>
        <taxon>Aplosporellaceae</taxon>
        <taxon>Aplosporella</taxon>
    </lineage>
</organism>
<reference evidence="2" key="1">
    <citation type="journal article" date="2020" name="Stud. Mycol.">
        <title>101 Dothideomycetes genomes: a test case for predicting lifestyles and emergence of pathogens.</title>
        <authorList>
            <person name="Haridas S."/>
            <person name="Albert R."/>
            <person name="Binder M."/>
            <person name="Bloem J."/>
            <person name="Labutti K."/>
            <person name="Salamov A."/>
            <person name="Andreopoulos B."/>
            <person name="Baker S."/>
            <person name="Barry K."/>
            <person name="Bills G."/>
            <person name="Bluhm B."/>
            <person name="Cannon C."/>
            <person name="Castanera R."/>
            <person name="Culley D."/>
            <person name="Daum C."/>
            <person name="Ezra D."/>
            <person name="Gonzalez J."/>
            <person name="Henrissat B."/>
            <person name="Kuo A."/>
            <person name="Liang C."/>
            <person name="Lipzen A."/>
            <person name="Lutzoni F."/>
            <person name="Magnuson J."/>
            <person name="Mondo S."/>
            <person name="Nolan M."/>
            <person name="Ohm R."/>
            <person name="Pangilinan J."/>
            <person name="Park H.-J."/>
            <person name="Ramirez L."/>
            <person name="Alfaro M."/>
            <person name="Sun H."/>
            <person name="Tritt A."/>
            <person name="Yoshinaga Y."/>
            <person name="Zwiers L.-H."/>
            <person name="Turgeon B."/>
            <person name="Goodwin S."/>
            <person name="Spatafora J."/>
            <person name="Crous P."/>
            <person name="Grigoriev I."/>
        </authorList>
    </citation>
    <scope>NUCLEOTIDE SEQUENCE</scope>
    <source>
        <strain evidence="2">CBS 121167</strain>
    </source>
</reference>
<dbReference type="GeneID" id="54299121"/>
<name>A0A6A6BXF8_9PEZI</name>
<feature type="region of interest" description="Disordered" evidence="1">
    <location>
        <begin position="346"/>
        <end position="459"/>
    </location>
</feature>
<gene>
    <name evidence="2" type="ORF">K452DRAFT_293845</name>
</gene>
<keyword evidence="3" id="KW-1185">Reference proteome</keyword>
<dbReference type="Proteomes" id="UP000799438">
    <property type="component" value="Unassembled WGS sequence"/>
</dbReference>
<feature type="compositionally biased region" description="Low complexity" evidence="1">
    <location>
        <begin position="358"/>
        <end position="368"/>
    </location>
</feature>
<dbReference type="OrthoDB" id="3533623at2759"/>
<dbReference type="AlphaFoldDB" id="A0A6A6BXF8"/>
<proteinExistence type="predicted"/>
<evidence type="ECO:0000256" key="1">
    <source>
        <dbReference type="SAM" id="MobiDB-lite"/>
    </source>
</evidence>
<feature type="region of interest" description="Disordered" evidence="1">
    <location>
        <begin position="1"/>
        <end position="31"/>
    </location>
</feature>
<sequence length="483" mass="54866">MAHRTNPSQSDATLQQHIRSASEASQEHRRNQERLMETIHSHTNGKDLPLRTMYILNCASRGQATSQPKPADRAHEQNFTSILQQEMSQLPLQRTSLPLVFVRKFVRDTFCQDQLSRVNFSQALTALDYFKDLEMRRINTVQEMWHRLGVDVRATPGGSLGELAHLIDLKERYLTEMYAWLYVYLRQWILIHEIKMQPFDKHNCLAMLNTLWPPIPTSIPEGIPPAVVQSQRKDFFKAINSIPGRGTVELQRLITQDAKEGEPDGWPETARMMDIYIEKVDEIIEFSEKMRNTADVDLHVAPPSASLNGYAINREPVLAPLYDLSAPDTCKEEYTVSRKGRKVDSGISFGSAFSKRPSTSGSTSSAGSVTRQDSTTPEVVENKRNSQSKMGRVLNKLHRKKTTPDLKLPDEPEQQPEEKRGSLRKMRSFGALASDFKHRSSSRSGMGSRQGSACEPFDAEEMKRHRMAYEAKTGKFLTVSEPF</sequence>
<protein>
    <submittedName>
        <fullName evidence="2">Uncharacterized protein</fullName>
    </submittedName>
</protein>
<feature type="compositionally biased region" description="Basic and acidic residues" evidence="1">
    <location>
        <begin position="402"/>
        <end position="421"/>
    </location>
</feature>